<protein>
    <submittedName>
        <fullName evidence="2">Uncharacterized protein</fullName>
    </submittedName>
</protein>
<evidence type="ECO:0000256" key="1">
    <source>
        <dbReference type="SAM" id="MobiDB-lite"/>
    </source>
</evidence>
<dbReference type="AlphaFoldDB" id="A0A2P6NVM9"/>
<proteinExistence type="predicted"/>
<dbReference type="EMBL" id="MDYQ01000015">
    <property type="protein sequence ID" value="PRP88022.1"/>
    <property type="molecule type" value="Genomic_DNA"/>
</dbReference>
<keyword evidence="3" id="KW-1185">Reference proteome</keyword>
<evidence type="ECO:0000313" key="3">
    <source>
        <dbReference type="Proteomes" id="UP000241769"/>
    </source>
</evidence>
<dbReference type="InParanoid" id="A0A2P6NVM9"/>
<dbReference type="Proteomes" id="UP000241769">
    <property type="component" value="Unassembled WGS sequence"/>
</dbReference>
<organism evidence="2 3">
    <name type="scientific">Planoprotostelium fungivorum</name>
    <dbReference type="NCBI Taxonomy" id="1890364"/>
    <lineage>
        <taxon>Eukaryota</taxon>
        <taxon>Amoebozoa</taxon>
        <taxon>Evosea</taxon>
        <taxon>Variosea</taxon>
        <taxon>Cavosteliida</taxon>
        <taxon>Cavosteliaceae</taxon>
        <taxon>Planoprotostelium</taxon>
    </lineage>
</organism>
<feature type="region of interest" description="Disordered" evidence="1">
    <location>
        <begin position="199"/>
        <end position="227"/>
    </location>
</feature>
<sequence>MSQEEPNLTAKAALKRLPPLSDQPGRRSSSSFSVRAGGASAFQPFSRKSTEFASTSESLVDYTGPTLIPNIPIRPATRAGTRQERESSTPHLSLSIGSPLGRISKAPTTDLELLRQVQSEEANQAEQQSYMENEDAGTALLNNFPVMPLPEGPRRQRKDNVHKMDAVIKEDYSNFNHWYQKMKDKIEMKRIEVSGRRARNSIKSKDSELNLPNTVNTPTSPPQQEQKRPIYKFGGVIPSVHVVDEVLQQRL</sequence>
<name>A0A2P6NVM9_9EUKA</name>
<feature type="region of interest" description="Disordered" evidence="1">
    <location>
        <begin position="1"/>
        <end position="101"/>
    </location>
</feature>
<reference evidence="2 3" key="1">
    <citation type="journal article" date="2018" name="Genome Biol. Evol.">
        <title>Multiple Roots of Fruiting Body Formation in Amoebozoa.</title>
        <authorList>
            <person name="Hillmann F."/>
            <person name="Forbes G."/>
            <person name="Novohradska S."/>
            <person name="Ferling I."/>
            <person name="Riege K."/>
            <person name="Groth M."/>
            <person name="Westermann M."/>
            <person name="Marz M."/>
            <person name="Spaller T."/>
            <person name="Winckler T."/>
            <person name="Schaap P."/>
            <person name="Glockner G."/>
        </authorList>
    </citation>
    <scope>NUCLEOTIDE SEQUENCE [LARGE SCALE GENOMIC DNA]</scope>
    <source>
        <strain evidence="2 3">Jena</strain>
    </source>
</reference>
<gene>
    <name evidence="2" type="ORF">PROFUN_04450</name>
</gene>
<accession>A0A2P6NVM9</accession>
<feature type="compositionally biased region" description="Polar residues" evidence="1">
    <location>
        <begin position="210"/>
        <end position="224"/>
    </location>
</feature>
<evidence type="ECO:0000313" key="2">
    <source>
        <dbReference type="EMBL" id="PRP88022.1"/>
    </source>
</evidence>
<comment type="caution">
    <text evidence="2">The sequence shown here is derived from an EMBL/GenBank/DDBJ whole genome shotgun (WGS) entry which is preliminary data.</text>
</comment>